<dbReference type="Gene3D" id="3.30.2350.20">
    <property type="entry name" value="TruD, catalytic domain"/>
    <property type="match status" value="1"/>
</dbReference>
<accession>A0A2N9YD39</accession>
<name>A0A2N9YD39_9GAMM</name>
<feature type="active site" description="Nucleophile" evidence="4">
    <location>
        <position position="82"/>
    </location>
</feature>
<keyword evidence="3 4" id="KW-0413">Isomerase</keyword>
<gene>
    <name evidence="4 6" type="primary">truD</name>
    <name evidence="6" type="ORF">BLE401_06340</name>
</gene>
<evidence type="ECO:0000256" key="1">
    <source>
        <dbReference type="ARBA" id="ARBA00007953"/>
    </source>
</evidence>
<comment type="function">
    <text evidence="4">Responsible for synthesis of pseudouridine from uracil-13 in transfer RNAs.</text>
</comment>
<comment type="catalytic activity">
    <reaction evidence="4">
        <text>uridine(13) in tRNA = pseudouridine(13) in tRNA</text>
        <dbReference type="Rhea" id="RHEA:42540"/>
        <dbReference type="Rhea" id="RHEA-COMP:10105"/>
        <dbReference type="Rhea" id="RHEA-COMP:10106"/>
        <dbReference type="ChEBI" id="CHEBI:65314"/>
        <dbReference type="ChEBI" id="CHEBI:65315"/>
        <dbReference type="EC" id="5.4.99.27"/>
    </reaction>
</comment>
<dbReference type="Proteomes" id="UP000234271">
    <property type="component" value="Chromosome"/>
</dbReference>
<organism evidence="6 7">
    <name type="scientific">Beggiatoa leptomitoformis</name>
    <dbReference type="NCBI Taxonomy" id="288004"/>
    <lineage>
        <taxon>Bacteria</taxon>
        <taxon>Pseudomonadati</taxon>
        <taxon>Pseudomonadota</taxon>
        <taxon>Gammaproteobacteria</taxon>
        <taxon>Thiotrichales</taxon>
        <taxon>Thiotrichaceae</taxon>
        <taxon>Beggiatoa</taxon>
    </lineage>
</organism>
<dbReference type="Gene3D" id="3.30.2340.10">
    <property type="entry name" value="TruD, insertion domain"/>
    <property type="match status" value="1"/>
</dbReference>
<dbReference type="SUPFAM" id="SSF55120">
    <property type="entry name" value="Pseudouridine synthase"/>
    <property type="match status" value="1"/>
</dbReference>
<dbReference type="InterPro" id="IPR020103">
    <property type="entry name" value="PsdUridine_synth_cat_dom_sf"/>
</dbReference>
<reference evidence="7" key="1">
    <citation type="submission" date="2016-12" db="EMBL/GenBank/DDBJ databases">
        <title>Complete Genome Sequence of Beggiatoa leptomitiformis D-401.</title>
        <authorList>
            <person name="Fomenkov A."/>
            <person name="Vincze T."/>
            <person name="Grabovich M."/>
            <person name="Anton B.P."/>
            <person name="Dubinina G."/>
            <person name="Orlova M."/>
            <person name="Belousova E."/>
            <person name="Roberts R.J."/>
        </authorList>
    </citation>
    <scope>NUCLEOTIDE SEQUENCE [LARGE SCALE GENOMIC DNA]</scope>
    <source>
        <strain evidence="7">D-401</strain>
    </source>
</reference>
<dbReference type="GO" id="GO:0160150">
    <property type="term" value="F:tRNA pseudouridine(13) synthase activity"/>
    <property type="evidence" value="ECO:0007669"/>
    <property type="project" value="UniProtKB-EC"/>
</dbReference>
<dbReference type="PANTHER" id="PTHR47811">
    <property type="entry name" value="TRNA PSEUDOURIDINE SYNTHASE D"/>
    <property type="match status" value="1"/>
</dbReference>
<dbReference type="InterPro" id="IPR020119">
    <property type="entry name" value="PsdUridine_synth_TruD_CS"/>
</dbReference>
<dbReference type="RefSeq" id="WP_062155179.1">
    <property type="nucleotide sequence ID" value="NZ_CP012373.2"/>
</dbReference>
<dbReference type="PROSITE" id="PS50984">
    <property type="entry name" value="TRUD"/>
    <property type="match status" value="1"/>
</dbReference>
<dbReference type="InterPro" id="IPR001656">
    <property type="entry name" value="PsdUridine_synth_TruD"/>
</dbReference>
<proteinExistence type="inferred from homology"/>
<dbReference type="InterPro" id="IPR011760">
    <property type="entry name" value="PsdUridine_synth_TruD_insert"/>
</dbReference>
<dbReference type="EMBL" id="CP018889">
    <property type="protein sequence ID" value="AUI68356.1"/>
    <property type="molecule type" value="Genomic_DNA"/>
</dbReference>
<dbReference type="EC" id="5.4.99.27" evidence="4"/>
<dbReference type="InterPro" id="IPR042214">
    <property type="entry name" value="TruD_catalytic"/>
</dbReference>
<dbReference type="OrthoDB" id="1550679at2"/>
<comment type="similarity">
    <text evidence="1 4">Belongs to the pseudouridine synthase TruD family.</text>
</comment>
<dbReference type="NCBIfam" id="NF002153">
    <property type="entry name" value="PRK00984.1-2"/>
    <property type="match status" value="1"/>
</dbReference>
<evidence type="ECO:0000313" key="6">
    <source>
        <dbReference type="EMBL" id="AUI68356.1"/>
    </source>
</evidence>
<dbReference type="PANTHER" id="PTHR47811:SF1">
    <property type="entry name" value="TRNA PSEUDOURIDINE SYNTHASE D"/>
    <property type="match status" value="1"/>
</dbReference>
<dbReference type="CDD" id="cd02575">
    <property type="entry name" value="PseudoU_synth_EcTruD"/>
    <property type="match status" value="1"/>
</dbReference>
<sequence>MIPITLPDFAYILGAPTITADVRTYPEDFQVVETLSFEPTGTGEHVFLQIRKRDTNTDWLARQLAQFANVKPHEVSYAGLKDRHAVTTQWFSIQLAGKIAPDWQTLNSDTIQVVQQTRHSRKLRRGALRDNQFILCLRNVTGNHATLEQRLTYLAQHGVPNYFGEQRFGHNHNNLQAAEQILVAQAIIKDRHQRSLYLSAARSFLFNRILSERVTQGSWNQAINGDVMQLAGSHSVFPITNIDDEIQRRLTCFDIHPAAPLWGKGENLASLDALALMQTILSAHQGWCEGLIREGLELEWRSLRLIVENLQWTWLSETSLQLAFHLPAGAYATTVLRELVKTTEFTRHVM</sequence>
<dbReference type="STRING" id="288004.AL038_17885"/>
<dbReference type="GO" id="GO:0031119">
    <property type="term" value="P:tRNA pseudouridine synthesis"/>
    <property type="evidence" value="ECO:0007669"/>
    <property type="project" value="UniProtKB-UniRule"/>
</dbReference>
<evidence type="ECO:0000256" key="3">
    <source>
        <dbReference type="ARBA" id="ARBA00023235"/>
    </source>
</evidence>
<protein>
    <recommendedName>
        <fullName evidence="4">tRNA pseudouridine synthase D</fullName>
        <ecNumber evidence="4">5.4.99.27</ecNumber>
    </recommendedName>
    <alternativeName>
        <fullName evidence="4">tRNA pseudouridine(13) synthase</fullName>
    </alternativeName>
    <alternativeName>
        <fullName evidence="4">tRNA pseudouridylate synthase D</fullName>
    </alternativeName>
    <alternativeName>
        <fullName evidence="4">tRNA-uridine isomerase D</fullName>
    </alternativeName>
</protein>
<feature type="domain" description="TRUD" evidence="5">
    <location>
        <begin position="158"/>
        <end position="309"/>
    </location>
</feature>
<dbReference type="NCBIfam" id="TIGR00094">
    <property type="entry name" value="tRNA_TruD_broad"/>
    <property type="match status" value="1"/>
</dbReference>
<dbReference type="Pfam" id="PF01142">
    <property type="entry name" value="TruD"/>
    <property type="match status" value="2"/>
</dbReference>
<keyword evidence="7" id="KW-1185">Reference proteome</keyword>
<evidence type="ECO:0000256" key="2">
    <source>
        <dbReference type="ARBA" id="ARBA00022694"/>
    </source>
</evidence>
<dbReference type="GO" id="GO:0005829">
    <property type="term" value="C:cytosol"/>
    <property type="evidence" value="ECO:0007669"/>
    <property type="project" value="TreeGrafter"/>
</dbReference>
<evidence type="ECO:0000313" key="7">
    <source>
        <dbReference type="Proteomes" id="UP000234271"/>
    </source>
</evidence>
<dbReference type="AlphaFoldDB" id="A0A2N9YD39"/>
<dbReference type="InterPro" id="IPR043165">
    <property type="entry name" value="TruD_insert_sf"/>
</dbReference>
<keyword evidence="2 4" id="KW-0819">tRNA processing</keyword>
<evidence type="ECO:0000259" key="5">
    <source>
        <dbReference type="PROSITE" id="PS50984"/>
    </source>
</evidence>
<dbReference type="HAMAP" id="MF_01082">
    <property type="entry name" value="TruD"/>
    <property type="match status" value="1"/>
</dbReference>
<evidence type="ECO:0000256" key="4">
    <source>
        <dbReference type="HAMAP-Rule" id="MF_01082"/>
    </source>
</evidence>
<dbReference type="PROSITE" id="PS01268">
    <property type="entry name" value="UPF0024"/>
    <property type="match status" value="1"/>
</dbReference>
<dbReference type="GO" id="GO:0003723">
    <property type="term" value="F:RNA binding"/>
    <property type="evidence" value="ECO:0007669"/>
    <property type="project" value="InterPro"/>
</dbReference>
<dbReference type="InterPro" id="IPR050170">
    <property type="entry name" value="TruD_pseudoU_synthase"/>
</dbReference>